<evidence type="ECO:0000313" key="8">
    <source>
        <dbReference type="Proteomes" id="UP000199005"/>
    </source>
</evidence>
<dbReference type="PANTHER" id="PTHR42734:SF19">
    <property type="entry name" value="IRON COMPOUNDS ABC TRANSPORTER, ATP-BINDING PROTEIN"/>
    <property type="match status" value="1"/>
</dbReference>
<dbReference type="Proteomes" id="UP000199005">
    <property type="component" value="Unassembled WGS sequence"/>
</dbReference>
<keyword evidence="4 6" id="KW-0067">ATP-binding</keyword>
<proteinExistence type="inferred from homology"/>
<gene>
    <name evidence="6" type="ORF">SAMN04244572_02427</name>
    <name evidence="7" type="ORF">SAMN04244579_03409</name>
</gene>
<accession>A0A1H6V8L3</accession>
<dbReference type="STRING" id="170623.SAMN04244579_03409"/>
<dbReference type="GO" id="GO:0005524">
    <property type="term" value="F:ATP binding"/>
    <property type="evidence" value="ECO:0007669"/>
    <property type="project" value="UniProtKB-KW"/>
</dbReference>
<dbReference type="Gene3D" id="3.40.50.300">
    <property type="entry name" value="P-loop containing nucleotide triphosphate hydrolases"/>
    <property type="match status" value="1"/>
</dbReference>
<evidence type="ECO:0000256" key="3">
    <source>
        <dbReference type="ARBA" id="ARBA00022741"/>
    </source>
</evidence>
<organism evidence="6 9">
    <name type="scientific">Azotobacter beijerinckii</name>
    <dbReference type="NCBI Taxonomy" id="170623"/>
    <lineage>
        <taxon>Bacteria</taxon>
        <taxon>Pseudomonadati</taxon>
        <taxon>Pseudomonadota</taxon>
        <taxon>Gammaproteobacteria</taxon>
        <taxon>Pseudomonadales</taxon>
        <taxon>Pseudomonadaceae</taxon>
        <taxon>Azotobacter</taxon>
    </lineage>
</organism>
<feature type="domain" description="ABC transporter" evidence="5">
    <location>
        <begin position="2"/>
        <end position="238"/>
    </location>
</feature>
<dbReference type="EMBL" id="FNYO01000048">
    <property type="protein sequence ID" value="SEJ18286.1"/>
    <property type="molecule type" value="Genomic_DNA"/>
</dbReference>
<evidence type="ECO:0000256" key="2">
    <source>
        <dbReference type="ARBA" id="ARBA00022448"/>
    </source>
</evidence>
<keyword evidence="2" id="KW-0813">Transport</keyword>
<reference evidence="8 9" key="1">
    <citation type="submission" date="2016-10" db="EMBL/GenBank/DDBJ databases">
        <authorList>
            <person name="de Groot N.N."/>
        </authorList>
    </citation>
    <scope>NUCLEOTIDE SEQUENCE [LARGE SCALE GENOMIC DNA]</scope>
    <source>
        <strain evidence="7 8">DSM 1041</strain>
        <strain evidence="6 9">DSM 373</strain>
    </source>
</reference>
<dbReference type="PANTHER" id="PTHR42734">
    <property type="entry name" value="METAL TRANSPORT SYSTEM ATP-BINDING PROTEIN TM_0124-RELATED"/>
    <property type="match status" value="1"/>
</dbReference>
<dbReference type="GO" id="GO:0016887">
    <property type="term" value="F:ATP hydrolysis activity"/>
    <property type="evidence" value="ECO:0007669"/>
    <property type="project" value="InterPro"/>
</dbReference>
<dbReference type="Pfam" id="PF00005">
    <property type="entry name" value="ABC_tran"/>
    <property type="match status" value="1"/>
</dbReference>
<dbReference type="FunFam" id="3.40.50.300:FF:000134">
    <property type="entry name" value="Iron-enterobactin ABC transporter ATP-binding protein"/>
    <property type="match status" value="1"/>
</dbReference>
<dbReference type="InterPro" id="IPR027417">
    <property type="entry name" value="P-loop_NTPase"/>
</dbReference>
<dbReference type="CDD" id="cd03214">
    <property type="entry name" value="ABC_Iron-Siderophores_B12_Hemin"/>
    <property type="match status" value="1"/>
</dbReference>
<protein>
    <submittedName>
        <fullName evidence="6">Iron complex transport system ATP-binding protein</fullName>
    </submittedName>
</protein>
<dbReference type="InterPro" id="IPR003439">
    <property type="entry name" value="ABC_transporter-like_ATP-bd"/>
</dbReference>
<evidence type="ECO:0000313" key="7">
    <source>
        <dbReference type="EMBL" id="SEJ18286.1"/>
    </source>
</evidence>
<dbReference type="InterPro" id="IPR003593">
    <property type="entry name" value="AAA+_ATPase"/>
</dbReference>
<sequence length="265" mass="29217">MLEAHALACGYGRRTILDNLSFTLAAGELLCLLGPNGVGKTTLFKTLLGLLPPRAGEIRLDGKATRHWPRRQFARQVGYVPQAHTPPFPFLVEDVVAMGRTAHGSLFSGPSPHDREIAGQSLETLGIAALARTSYTEISGGERQLVLIARALAQEPRILVMDEPTSNLDYGNQLKVMAHVRRIADAGRMGIVLTTHHPDHALLHASRVLAVDREKHWRIGRPDEVVSEDYLRRTYGVETEIHDIRRRDGRLARLCVPTAGTPEPS</sequence>
<dbReference type="RefSeq" id="WP_090731909.1">
    <property type="nucleotide sequence ID" value="NZ_FNYO01000048.1"/>
</dbReference>
<dbReference type="PROSITE" id="PS00211">
    <property type="entry name" value="ABC_TRANSPORTER_1"/>
    <property type="match status" value="1"/>
</dbReference>
<dbReference type="PROSITE" id="PS50893">
    <property type="entry name" value="ABC_TRANSPORTER_2"/>
    <property type="match status" value="1"/>
</dbReference>
<name>A0A1H6V8L3_9GAMM</name>
<dbReference type="InterPro" id="IPR050153">
    <property type="entry name" value="Metal_Ion_Import_ABC"/>
</dbReference>
<evidence type="ECO:0000313" key="9">
    <source>
        <dbReference type="Proteomes" id="UP000199250"/>
    </source>
</evidence>
<evidence type="ECO:0000256" key="1">
    <source>
        <dbReference type="ARBA" id="ARBA00005417"/>
    </source>
</evidence>
<evidence type="ECO:0000256" key="4">
    <source>
        <dbReference type="ARBA" id="ARBA00022840"/>
    </source>
</evidence>
<dbReference type="Proteomes" id="UP000199250">
    <property type="component" value="Unassembled WGS sequence"/>
</dbReference>
<evidence type="ECO:0000259" key="5">
    <source>
        <dbReference type="PROSITE" id="PS50893"/>
    </source>
</evidence>
<evidence type="ECO:0000313" key="6">
    <source>
        <dbReference type="EMBL" id="SEJ00933.1"/>
    </source>
</evidence>
<dbReference type="EMBL" id="FNYQ01000038">
    <property type="protein sequence ID" value="SEJ00933.1"/>
    <property type="molecule type" value="Genomic_DNA"/>
</dbReference>
<comment type="similarity">
    <text evidence="1">Belongs to the ABC transporter superfamily.</text>
</comment>
<dbReference type="OrthoDB" id="5292475at2"/>
<dbReference type="SUPFAM" id="SSF52540">
    <property type="entry name" value="P-loop containing nucleoside triphosphate hydrolases"/>
    <property type="match status" value="1"/>
</dbReference>
<dbReference type="AlphaFoldDB" id="A0A1H6V8L3"/>
<keyword evidence="3" id="KW-0547">Nucleotide-binding</keyword>
<dbReference type="InterPro" id="IPR017871">
    <property type="entry name" value="ABC_transporter-like_CS"/>
</dbReference>
<dbReference type="SMART" id="SM00382">
    <property type="entry name" value="AAA"/>
    <property type="match status" value="1"/>
</dbReference>